<reference evidence="1 2" key="1">
    <citation type="journal article" date="2014" name="Antonie Van Leeuwenhoek">
        <title>Hyphomonas beringensis sp. nov. and Hyphomonas chukchiensis sp. nov., isolated from surface seawater of the Bering Sea and Chukchi Sea.</title>
        <authorList>
            <person name="Li C."/>
            <person name="Lai Q."/>
            <person name="Li G."/>
            <person name="Dong C."/>
            <person name="Wang J."/>
            <person name="Liao Y."/>
            <person name="Shao Z."/>
        </authorList>
    </citation>
    <scope>NUCLEOTIDE SEQUENCE [LARGE SCALE GENOMIC DNA]</scope>
    <source>
        <strain evidence="1 2">PS728</strain>
    </source>
</reference>
<dbReference type="AlphaFoldDB" id="A0A062VJX2"/>
<dbReference type="eggNOG" id="ENOG50330HM">
    <property type="taxonomic scope" value="Bacteria"/>
</dbReference>
<evidence type="ECO:0000313" key="1">
    <source>
        <dbReference type="EMBL" id="KCZ99932.1"/>
    </source>
</evidence>
<name>A0A062VJX2_9PROT</name>
<sequence length="102" mass="11575">MKRPKVRLSRLRDIGWRLWDPIGLLANAASWETCGFEDEYDGYLMRAATMVRDGEAASVVVDYLIWAEIENMGLSLSPDARERAEAVVKAIQSDEQIWSNLS</sequence>
<organism evidence="1 2">
    <name type="scientific">Hyphomonas polymorpha PS728</name>
    <dbReference type="NCBI Taxonomy" id="1280954"/>
    <lineage>
        <taxon>Bacteria</taxon>
        <taxon>Pseudomonadati</taxon>
        <taxon>Pseudomonadota</taxon>
        <taxon>Alphaproteobacteria</taxon>
        <taxon>Hyphomonadales</taxon>
        <taxon>Hyphomonadaceae</taxon>
        <taxon>Hyphomonas</taxon>
    </lineage>
</organism>
<keyword evidence="2" id="KW-1185">Reference proteome</keyword>
<dbReference type="EMBL" id="ARYM01000003">
    <property type="protein sequence ID" value="KCZ99932.1"/>
    <property type="molecule type" value="Genomic_DNA"/>
</dbReference>
<proteinExistence type="predicted"/>
<dbReference type="RefSeq" id="WP_035594551.1">
    <property type="nucleotide sequence ID" value="NZ_ARYM01000003.1"/>
</dbReference>
<evidence type="ECO:0000313" key="2">
    <source>
        <dbReference type="Proteomes" id="UP000027100"/>
    </source>
</evidence>
<dbReference type="OrthoDB" id="7596921at2"/>
<protein>
    <submittedName>
        <fullName evidence="1">Uncharacterized protein</fullName>
    </submittedName>
</protein>
<dbReference type="STRING" id="1280954.HPO_03534"/>
<gene>
    <name evidence="1" type="ORF">HPO_03534</name>
</gene>
<comment type="caution">
    <text evidence="1">The sequence shown here is derived from an EMBL/GenBank/DDBJ whole genome shotgun (WGS) entry which is preliminary data.</text>
</comment>
<dbReference type="Proteomes" id="UP000027100">
    <property type="component" value="Unassembled WGS sequence"/>
</dbReference>
<accession>A0A062VJX2</accession>